<keyword evidence="3" id="KW-1185">Reference proteome</keyword>
<name>A0A8H3IIM8_9LECA</name>
<protein>
    <recommendedName>
        <fullName evidence="1">Heterokaryon incompatibility domain-containing protein</fullName>
    </recommendedName>
</protein>
<dbReference type="OrthoDB" id="5362512at2759"/>
<dbReference type="Pfam" id="PF06985">
    <property type="entry name" value="HET"/>
    <property type="match status" value="1"/>
</dbReference>
<dbReference type="InterPro" id="IPR010730">
    <property type="entry name" value="HET"/>
</dbReference>
<dbReference type="EMBL" id="CAJPDT010000014">
    <property type="protein sequence ID" value="CAF9915024.1"/>
    <property type="molecule type" value="Genomic_DNA"/>
</dbReference>
<feature type="domain" description="Heterokaryon incompatibility" evidence="1">
    <location>
        <begin position="21"/>
        <end position="169"/>
    </location>
</feature>
<dbReference type="PANTHER" id="PTHR33112">
    <property type="entry name" value="DOMAIN PROTEIN, PUTATIVE-RELATED"/>
    <property type="match status" value="1"/>
</dbReference>
<gene>
    <name evidence="2" type="ORF">IMSHALPRED_002313</name>
</gene>
<proteinExistence type="predicted"/>
<accession>A0A8H3IIM8</accession>
<reference evidence="2" key="1">
    <citation type="submission" date="2021-03" db="EMBL/GenBank/DDBJ databases">
        <authorList>
            <person name="Tagirdzhanova G."/>
        </authorList>
    </citation>
    <scope>NUCLEOTIDE SEQUENCE</scope>
</reference>
<dbReference type="Proteomes" id="UP000664534">
    <property type="component" value="Unassembled WGS sequence"/>
</dbReference>
<evidence type="ECO:0000313" key="3">
    <source>
        <dbReference type="Proteomes" id="UP000664534"/>
    </source>
</evidence>
<dbReference type="AlphaFoldDB" id="A0A8H3IIM8"/>
<evidence type="ECO:0000313" key="2">
    <source>
        <dbReference type="EMBL" id="CAF9915024.1"/>
    </source>
</evidence>
<evidence type="ECO:0000259" key="1">
    <source>
        <dbReference type="Pfam" id="PF06985"/>
    </source>
</evidence>
<organism evidence="2 3">
    <name type="scientific">Imshaugia aleurites</name>
    <dbReference type="NCBI Taxonomy" id="172621"/>
    <lineage>
        <taxon>Eukaryota</taxon>
        <taxon>Fungi</taxon>
        <taxon>Dikarya</taxon>
        <taxon>Ascomycota</taxon>
        <taxon>Pezizomycotina</taxon>
        <taxon>Lecanoromycetes</taxon>
        <taxon>OSLEUM clade</taxon>
        <taxon>Lecanoromycetidae</taxon>
        <taxon>Lecanorales</taxon>
        <taxon>Lecanorineae</taxon>
        <taxon>Parmeliaceae</taxon>
        <taxon>Imshaugia</taxon>
    </lineage>
</organism>
<sequence length="475" mass="54068">MSTVALIESSGLRRLRSRGQYVALSHCWGGLLPLVLTTHNIDTLKDAINLSQLPKTFQDAIALTRFMQVRYLWIDSLCIIQDSHTDWEFEASTMKDVYKHAVFTIAATGARNSGDGLYFDRDVDLVGAVTLPVCWQGLPRGIYSICEDRLWLDNVTDAPLNQRAWVIQERLLSCRTLHLGRDQIAWECQTLQACETFPARLPLKCSDYEDFAFRTKLANAPLKMVGRIWDNTAETYSRGRLTEETDKCIAISGIVEEMQLATADHYFAGLWGSSFVLQMCWTVHHLKNVRDRQTPRRPRRYRAPSWSWLSIDSNVQFYSIYDNIYDILFEVLNVNIKNTGRNNFGSIKGGCIVGRGLLKSALWEHSTDDRVGHLQIDDESIQHGSFWNYGGSTHVTMDLGLEEKCDSVWCLPLVRNSDEYNVGTVTRCIVGVLLVPTGQAEEEYKRVGCFRLEDDLGKSLFKEYTDGPHHSFTIV</sequence>
<dbReference type="PANTHER" id="PTHR33112:SF10">
    <property type="entry name" value="TOL"/>
    <property type="match status" value="1"/>
</dbReference>
<comment type="caution">
    <text evidence="2">The sequence shown here is derived from an EMBL/GenBank/DDBJ whole genome shotgun (WGS) entry which is preliminary data.</text>
</comment>